<comment type="caution">
    <text evidence="1">The sequence shown here is derived from an EMBL/GenBank/DDBJ whole genome shotgun (WGS) entry which is preliminary data.</text>
</comment>
<dbReference type="Proteomes" id="UP000018320">
    <property type="component" value="Unassembled WGS sequence"/>
</dbReference>
<organism evidence="1 2">
    <name type="scientific">Giardia intestinalis</name>
    <name type="common">Giardia lamblia</name>
    <dbReference type="NCBI Taxonomy" id="5741"/>
    <lineage>
        <taxon>Eukaryota</taxon>
        <taxon>Metamonada</taxon>
        <taxon>Diplomonadida</taxon>
        <taxon>Hexamitidae</taxon>
        <taxon>Giardiinae</taxon>
        <taxon>Giardia</taxon>
    </lineage>
</organism>
<evidence type="ECO:0000313" key="1">
    <source>
        <dbReference type="EMBL" id="ESU35238.1"/>
    </source>
</evidence>
<proteinExistence type="predicted"/>
<name>V6T8N7_GIAIN</name>
<reference evidence="2" key="1">
    <citation type="submission" date="2012-02" db="EMBL/GenBank/DDBJ databases">
        <title>Genome sequencing of Giardia lamblia Genotypes A2 and B isolates (DH and GS) and comparative analysis with the genomes of Genotypes A1 and E (WB and Pig).</title>
        <authorList>
            <person name="Adam R."/>
            <person name="Dahlstrom E."/>
            <person name="Martens C."/>
            <person name="Bruno D."/>
            <person name="Barbian K."/>
            <person name="Porcella S.F."/>
            <person name="Nash T."/>
        </authorList>
    </citation>
    <scope>NUCLEOTIDE SEQUENCE</scope>
    <source>
        <strain evidence="2">DH</strain>
    </source>
</reference>
<dbReference type="VEuPathDB" id="GiardiaDB:GL50803_0016582"/>
<dbReference type="EMBL" id="AHGT01000092">
    <property type="protein sequence ID" value="ESU35238.1"/>
    <property type="molecule type" value="Genomic_DNA"/>
</dbReference>
<dbReference type="AlphaFoldDB" id="V6T8N7"/>
<protein>
    <submittedName>
        <fullName evidence="1">Uncharacterized protein</fullName>
    </submittedName>
</protein>
<sequence>MVRYTGRVNKEKLKMLAFNEVSYLEKTEDIRANSFSYHNRMSRHSRDSESPLPIIQEPPLPKCSTSVLRRITPPITGNSSGYGYQAEDQHGVSFLSVGSRNFLTEGKLPQDITDLYNCYRPIIMHTYMTGRAYVPCERVHSPLVSLQDKAGAQMFPERHFSGTGNAATHWYSKECAKTAKHVLRLMNFARIEEPENLICPQKLGGLQCALKADKSKLEHRHKYVRPRTSAKTPAD</sequence>
<gene>
    <name evidence="1" type="ORF">DHA2_16582</name>
</gene>
<evidence type="ECO:0000313" key="2">
    <source>
        <dbReference type="Proteomes" id="UP000018320"/>
    </source>
</evidence>
<dbReference type="VEuPathDB" id="GiardiaDB:DHA2_16582"/>
<dbReference type="VEuPathDB" id="GiardiaDB:QR46_4000"/>
<dbReference type="VEuPathDB" id="GiardiaDB:GL50581_2058"/>
<reference evidence="1 2" key="2">
    <citation type="journal article" date="2013" name="Genome Biol. Evol.">
        <title>Genome sequencing of Giardia lamblia genotypes A2 and B isolates (DH and GS) and comparative analysis with the genomes of genotypes A1 and E (WB and Pig).</title>
        <authorList>
            <person name="Adam R.D."/>
            <person name="Dahlstrom E.W."/>
            <person name="Martens C.A."/>
            <person name="Bruno D.P."/>
            <person name="Barbian K.D."/>
            <person name="Ricklefs S.M."/>
            <person name="Hernandez M.M."/>
            <person name="Narla N.P."/>
            <person name="Patel R.B."/>
            <person name="Porcella S.F."/>
            <person name="Nash T.E."/>
        </authorList>
    </citation>
    <scope>NUCLEOTIDE SEQUENCE [LARGE SCALE GENOMIC DNA]</scope>
    <source>
        <strain evidence="1 2">DH</strain>
    </source>
</reference>
<accession>V6T8N7</accession>